<dbReference type="AlphaFoldDB" id="A0A0A9EPB2"/>
<protein>
    <submittedName>
        <fullName evidence="2">Pip2d</fullName>
    </submittedName>
</protein>
<reference evidence="2" key="1">
    <citation type="submission" date="2014-09" db="EMBL/GenBank/DDBJ databases">
        <authorList>
            <person name="Magalhaes I.L.F."/>
            <person name="Oliveira U."/>
            <person name="Santos F.R."/>
            <person name="Vidigal T.H.D.A."/>
            <person name="Brescovit A.D."/>
            <person name="Santos A.J."/>
        </authorList>
    </citation>
    <scope>NUCLEOTIDE SEQUENCE</scope>
    <source>
        <tissue evidence="2">Shoot tissue taken approximately 20 cm above the soil surface</tissue>
    </source>
</reference>
<accession>A0A0A9EPB2</accession>
<sequence>MNSAITARYSDHLVSSSASMSGAGGGSV</sequence>
<name>A0A0A9EPB2_ARUDO</name>
<evidence type="ECO:0000313" key="2">
    <source>
        <dbReference type="EMBL" id="JAD99685.1"/>
    </source>
</evidence>
<proteinExistence type="predicted"/>
<dbReference type="EMBL" id="GBRH01198210">
    <property type="protein sequence ID" value="JAD99685.1"/>
    <property type="molecule type" value="Transcribed_RNA"/>
</dbReference>
<organism evidence="2">
    <name type="scientific">Arundo donax</name>
    <name type="common">Giant reed</name>
    <name type="synonym">Donax arundinaceus</name>
    <dbReference type="NCBI Taxonomy" id="35708"/>
    <lineage>
        <taxon>Eukaryota</taxon>
        <taxon>Viridiplantae</taxon>
        <taxon>Streptophyta</taxon>
        <taxon>Embryophyta</taxon>
        <taxon>Tracheophyta</taxon>
        <taxon>Spermatophyta</taxon>
        <taxon>Magnoliopsida</taxon>
        <taxon>Liliopsida</taxon>
        <taxon>Poales</taxon>
        <taxon>Poaceae</taxon>
        <taxon>PACMAD clade</taxon>
        <taxon>Arundinoideae</taxon>
        <taxon>Arundineae</taxon>
        <taxon>Arundo</taxon>
    </lineage>
</organism>
<reference evidence="2" key="2">
    <citation type="journal article" date="2015" name="Data Brief">
        <title>Shoot transcriptome of the giant reed, Arundo donax.</title>
        <authorList>
            <person name="Barrero R.A."/>
            <person name="Guerrero F.D."/>
            <person name="Moolhuijzen P."/>
            <person name="Goolsby J.A."/>
            <person name="Tidwell J."/>
            <person name="Bellgard S.E."/>
            <person name="Bellgard M.I."/>
        </authorList>
    </citation>
    <scope>NUCLEOTIDE SEQUENCE</scope>
    <source>
        <tissue evidence="2">Shoot tissue taken approximately 20 cm above the soil surface</tissue>
    </source>
</reference>
<feature type="region of interest" description="Disordered" evidence="1">
    <location>
        <begin position="1"/>
        <end position="28"/>
    </location>
</feature>
<evidence type="ECO:0000256" key="1">
    <source>
        <dbReference type="SAM" id="MobiDB-lite"/>
    </source>
</evidence>